<reference evidence="2" key="1">
    <citation type="journal article" date="2023" name="Microbiol Resour">
        <title>Genome Sequences of Rhodoplanes serenus and Two Thermotolerant Strains, Rhodoplanes tepidamans and 'Rhodoplanes cryptolactis,' Further Refine the Genus.</title>
        <authorList>
            <person name="Rayyan A.A."/>
            <person name="Kyndt J.A."/>
        </authorList>
    </citation>
    <scope>NUCLEOTIDE SEQUENCE</scope>
    <source>
        <strain evidence="2">DSM 9987</strain>
    </source>
</reference>
<proteinExistence type="predicted"/>
<reference evidence="2" key="2">
    <citation type="submission" date="2023-02" db="EMBL/GenBank/DDBJ databases">
        <authorList>
            <person name="Rayyan A."/>
            <person name="Meyer T."/>
            <person name="Kyndt J.A."/>
        </authorList>
    </citation>
    <scope>NUCLEOTIDE SEQUENCE</scope>
    <source>
        <strain evidence="2">DSM 9987</strain>
    </source>
</reference>
<sequence length="165" mass="17076">MMGGAAAAVLVGLALLVWMLVPGYDRHQSTTDATGPRFGQDQGTSTVGRSPTPPDAAAAPPDPIAVGRNEGISATAENQVQLTPPQQEALRSFAQAHAGQQANQVAFTVAVGVAVPRQVELQDVTPELAAAFPAHAGKQYLLMPGRLVVVEPETRRVVAILPTAA</sequence>
<evidence type="ECO:0000313" key="2">
    <source>
        <dbReference type="EMBL" id="MDC7788910.1"/>
    </source>
</evidence>
<organism evidence="2 3">
    <name type="scientific">Rhodoplanes tepidamans</name>
    <name type="common">Rhodoplanes cryptolactis</name>
    <dbReference type="NCBI Taxonomy" id="200616"/>
    <lineage>
        <taxon>Bacteria</taxon>
        <taxon>Pseudomonadati</taxon>
        <taxon>Pseudomonadota</taxon>
        <taxon>Alphaproteobacteria</taxon>
        <taxon>Hyphomicrobiales</taxon>
        <taxon>Nitrobacteraceae</taxon>
        <taxon>Rhodoplanes</taxon>
    </lineage>
</organism>
<evidence type="ECO:0000313" key="3">
    <source>
        <dbReference type="Proteomes" id="UP001165652"/>
    </source>
</evidence>
<protein>
    <submittedName>
        <fullName evidence="2">DUF1236 domain-containing protein</fullName>
    </submittedName>
</protein>
<accession>A0ABT5JGR3</accession>
<evidence type="ECO:0000256" key="1">
    <source>
        <dbReference type="SAM" id="MobiDB-lite"/>
    </source>
</evidence>
<feature type="region of interest" description="Disordered" evidence="1">
    <location>
        <begin position="29"/>
        <end position="68"/>
    </location>
</feature>
<dbReference type="Pfam" id="PF06823">
    <property type="entry name" value="DUF1236"/>
    <property type="match status" value="1"/>
</dbReference>
<dbReference type="RefSeq" id="WP_272779743.1">
    <property type="nucleotide sequence ID" value="NZ_JAQQLI010000055.1"/>
</dbReference>
<dbReference type="EMBL" id="JAQQLI010000055">
    <property type="protein sequence ID" value="MDC7788910.1"/>
    <property type="molecule type" value="Genomic_DNA"/>
</dbReference>
<dbReference type="InterPro" id="IPR009642">
    <property type="entry name" value="DUF1236"/>
</dbReference>
<comment type="caution">
    <text evidence="2">The sequence shown here is derived from an EMBL/GenBank/DDBJ whole genome shotgun (WGS) entry which is preliminary data.</text>
</comment>
<name>A0ABT5JGR3_RHOTP</name>
<dbReference type="Proteomes" id="UP001165652">
    <property type="component" value="Unassembled WGS sequence"/>
</dbReference>
<gene>
    <name evidence="2" type="ORF">PQJ73_24775</name>
</gene>
<keyword evidence="3" id="KW-1185">Reference proteome</keyword>